<evidence type="ECO:0000259" key="4">
    <source>
        <dbReference type="Pfam" id="PF00733"/>
    </source>
</evidence>
<dbReference type="OrthoDB" id="10252281at2759"/>
<dbReference type="Proteomes" id="UP000245609">
    <property type="component" value="Unassembled WGS sequence"/>
</dbReference>
<dbReference type="PANTHER" id="PTHR45937:SF1">
    <property type="entry name" value="ASPARAGINE SYNTHETASE DOMAIN-CONTAINING PROTEIN 1"/>
    <property type="match status" value="1"/>
</dbReference>
<accession>A0A2T9Z870</accession>
<evidence type="ECO:0000256" key="2">
    <source>
        <dbReference type="ARBA" id="ARBA00022888"/>
    </source>
</evidence>
<dbReference type="CDD" id="cd01991">
    <property type="entry name" value="Asn_synthase_B_C"/>
    <property type="match status" value="1"/>
</dbReference>
<organism evidence="5 6">
    <name type="scientific">Smittium megazygosporum</name>
    <dbReference type="NCBI Taxonomy" id="133381"/>
    <lineage>
        <taxon>Eukaryota</taxon>
        <taxon>Fungi</taxon>
        <taxon>Fungi incertae sedis</taxon>
        <taxon>Zoopagomycota</taxon>
        <taxon>Kickxellomycotina</taxon>
        <taxon>Harpellomycetes</taxon>
        <taxon>Harpellales</taxon>
        <taxon>Legeriomycetaceae</taxon>
        <taxon>Smittium</taxon>
    </lineage>
</organism>
<reference evidence="5 6" key="1">
    <citation type="journal article" date="2018" name="MBio">
        <title>Comparative Genomics Reveals the Core Gene Toolbox for the Fungus-Insect Symbiosis.</title>
        <authorList>
            <person name="Wang Y."/>
            <person name="Stata M."/>
            <person name="Wang W."/>
            <person name="Stajich J.E."/>
            <person name="White M.M."/>
            <person name="Moncalvo J.M."/>
        </authorList>
    </citation>
    <scope>NUCLEOTIDE SEQUENCE [LARGE SCALE GENOMIC DNA]</scope>
    <source>
        <strain evidence="5 6">SC-DP-2</strain>
    </source>
</reference>
<name>A0A2T9Z870_9FUNG</name>
<sequence>MCGIQVLVSRKDVTLDDKYNEIWNKASEFNSKRGPDCSGSFASTLEVAGVEYLLDFKAFVLSLRGQITEQPLYDPKSLDLFLWNGEVFDGLKVDFDKNDGSELFKAILQNNSDESSILSDDGKVAIISSTSFKDCESGFWDEVPSPFIYCLDFNELANKEIPLSNALKTFEWAYGSRMDKPEQLILPFREIQLEPEHSTIEETHFKSDVDINEYLKDSDSQQYVESLKNMMMDSLRRRILSSVNSEFAVLFSGGLDCMVLAALMDSIVPKDKPIELINVAFANPRILKSRTKQNKRGPGNIAPKVNEYDVPDRKTGLVGVSELRECFPERKWLWIEVNVPFEQAQAEKSHIIDLLGPNYTVMDLSIGMALWFAAKGEGEMFSSGNCNPVENYRSNSKVLILGMGADEQFGGYSRHRKAFEMGGIKQLSTEIKFDVERISKRNLGRDDRIIADHGREARFPYLDEQLVDFLSSVPIQRKMDMRLPKGLGDKLLLRMLAYSLNLKVASRQVKRAIQFGARTAKMESSKDRGADLIE</sequence>
<evidence type="ECO:0000256" key="1">
    <source>
        <dbReference type="ARBA" id="ARBA00022605"/>
    </source>
</evidence>
<dbReference type="Gene3D" id="3.40.50.620">
    <property type="entry name" value="HUPs"/>
    <property type="match status" value="1"/>
</dbReference>
<keyword evidence="3" id="KW-0315">Glutamine amidotransferase</keyword>
<dbReference type="InterPro" id="IPR051857">
    <property type="entry name" value="Asn_synthetase_domain"/>
</dbReference>
<dbReference type="EMBL" id="MBFS01001684">
    <property type="protein sequence ID" value="PVV00727.1"/>
    <property type="molecule type" value="Genomic_DNA"/>
</dbReference>
<comment type="caution">
    <text evidence="5">The sequence shown here is derived from an EMBL/GenBank/DDBJ whole genome shotgun (WGS) entry which is preliminary data.</text>
</comment>
<evidence type="ECO:0000313" key="6">
    <source>
        <dbReference type="Proteomes" id="UP000245609"/>
    </source>
</evidence>
<keyword evidence="6" id="KW-1185">Reference proteome</keyword>
<feature type="domain" description="Asparagine synthetase" evidence="4">
    <location>
        <begin position="425"/>
        <end position="520"/>
    </location>
</feature>
<dbReference type="PANTHER" id="PTHR45937">
    <property type="entry name" value="ASPARAGINE SYNTHETASE DOMAIN-CONTAINING PROTEIN 1"/>
    <property type="match status" value="1"/>
</dbReference>
<proteinExistence type="predicted"/>
<dbReference type="SUPFAM" id="SSF52402">
    <property type="entry name" value="Adenine nucleotide alpha hydrolases-like"/>
    <property type="match status" value="1"/>
</dbReference>
<dbReference type="GO" id="GO:0004066">
    <property type="term" value="F:asparagine synthase (glutamine-hydrolyzing) activity"/>
    <property type="evidence" value="ECO:0007669"/>
    <property type="project" value="InterPro"/>
</dbReference>
<evidence type="ECO:0000313" key="5">
    <source>
        <dbReference type="EMBL" id="PVV00727.1"/>
    </source>
</evidence>
<gene>
    <name evidence="5" type="ORF">BB560_004876</name>
</gene>
<dbReference type="Pfam" id="PF00733">
    <property type="entry name" value="Asn_synthase"/>
    <property type="match status" value="1"/>
</dbReference>
<dbReference type="AlphaFoldDB" id="A0A2T9Z870"/>
<dbReference type="GO" id="GO:0006529">
    <property type="term" value="P:asparagine biosynthetic process"/>
    <property type="evidence" value="ECO:0007669"/>
    <property type="project" value="UniProtKB-KW"/>
</dbReference>
<keyword evidence="2" id="KW-0061">Asparagine biosynthesis</keyword>
<keyword evidence="1" id="KW-0028">Amino-acid biosynthesis</keyword>
<protein>
    <recommendedName>
        <fullName evidence="4">Asparagine synthetase domain-containing protein</fullName>
    </recommendedName>
</protein>
<dbReference type="STRING" id="133381.A0A2T9Z870"/>
<dbReference type="InterPro" id="IPR014729">
    <property type="entry name" value="Rossmann-like_a/b/a_fold"/>
</dbReference>
<evidence type="ECO:0000256" key="3">
    <source>
        <dbReference type="ARBA" id="ARBA00022962"/>
    </source>
</evidence>
<dbReference type="InterPro" id="IPR001962">
    <property type="entry name" value="Asn_synthase"/>
</dbReference>